<organism evidence="5 6">
    <name type="scientific">Prevotella disiens JCM 6334 = ATCC 29426</name>
    <dbReference type="NCBI Taxonomy" id="1235811"/>
    <lineage>
        <taxon>Bacteria</taxon>
        <taxon>Pseudomonadati</taxon>
        <taxon>Bacteroidota</taxon>
        <taxon>Bacteroidia</taxon>
        <taxon>Bacteroidales</taxon>
        <taxon>Prevotellaceae</taxon>
        <taxon>Prevotella</taxon>
    </lineage>
</organism>
<evidence type="ECO:0000313" key="6">
    <source>
        <dbReference type="Proteomes" id="UP000016660"/>
    </source>
</evidence>
<gene>
    <name evidence="5" type="ORF">HMPREF0653_02535</name>
</gene>
<dbReference type="PIRSF" id="PIRSF015578">
    <property type="entry name" value="Myoinos-ppht_syn"/>
    <property type="match status" value="1"/>
</dbReference>
<dbReference type="PANTHER" id="PTHR11510">
    <property type="entry name" value="MYO-INOSITOL-1 PHOSPHATE SYNTHASE"/>
    <property type="match status" value="1"/>
</dbReference>
<dbReference type="InterPro" id="IPR013021">
    <property type="entry name" value="Myo-inos-1-P_Synthase_GAPDH"/>
</dbReference>
<dbReference type="Pfam" id="PF01658">
    <property type="entry name" value="Inos-1-P_synth"/>
    <property type="match status" value="1"/>
</dbReference>
<comment type="caution">
    <text evidence="5">The sequence shown here is derived from an EMBL/GenBank/DDBJ whole genome shotgun (WGS) entry which is preliminary data.</text>
</comment>
<feature type="transmembrane region" description="Helical" evidence="3">
    <location>
        <begin position="51"/>
        <end position="72"/>
    </location>
</feature>
<evidence type="ECO:0000256" key="2">
    <source>
        <dbReference type="SAM" id="MobiDB-lite"/>
    </source>
</evidence>
<keyword evidence="3" id="KW-0812">Transmembrane</keyword>
<keyword evidence="3" id="KW-0472">Membrane</keyword>
<comment type="similarity">
    <text evidence="1">Belongs to the myo-inositol 1-phosphate synthase family.</text>
</comment>
<feature type="region of interest" description="Disordered" evidence="2">
    <location>
        <begin position="1"/>
        <end position="20"/>
    </location>
</feature>
<dbReference type="SUPFAM" id="SSF51735">
    <property type="entry name" value="NAD(P)-binding Rossmann-fold domains"/>
    <property type="match status" value="1"/>
</dbReference>
<dbReference type="SUPFAM" id="SSF55347">
    <property type="entry name" value="Glyceraldehyde-3-phosphate dehydrogenase-like, C-terminal domain"/>
    <property type="match status" value="1"/>
</dbReference>
<name>A0ABP2Y676_9BACT</name>
<evidence type="ECO:0000259" key="4">
    <source>
        <dbReference type="Pfam" id="PF01658"/>
    </source>
</evidence>
<keyword evidence="6" id="KW-1185">Reference proteome</keyword>
<accession>A0ABP2Y676</accession>
<reference evidence="5 6" key="1">
    <citation type="submission" date="2013-06" db="EMBL/GenBank/DDBJ databases">
        <authorList>
            <person name="Weinstock G."/>
            <person name="Sodergren E."/>
            <person name="Lobos E.A."/>
            <person name="Fulton L."/>
            <person name="Fulton R."/>
            <person name="Courtney L."/>
            <person name="Fronick C."/>
            <person name="O'Laughlin M."/>
            <person name="Godfrey J."/>
            <person name="Wilson R.M."/>
            <person name="Miner T."/>
            <person name="Farmer C."/>
            <person name="Delehaunty K."/>
            <person name="Cordes M."/>
            <person name="Minx P."/>
            <person name="Tomlinson C."/>
            <person name="Chen J."/>
            <person name="Wollam A."/>
            <person name="Pepin K.H."/>
            <person name="Bhonagiri V."/>
            <person name="Zhang X."/>
            <person name="Warren W."/>
            <person name="Mitreva M."/>
            <person name="Mardis E.R."/>
            <person name="Wilson R.K."/>
        </authorList>
    </citation>
    <scope>NUCLEOTIDE SEQUENCE [LARGE SCALE GENOMIC DNA]</scope>
    <source>
        <strain evidence="5 6">ATCC 29426</strain>
    </source>
</reference>
<dbReference type="Gene3D" id="3.30.360.10">
    <property type="entry name" value="Dihydrodipicolinate Reductase, domain 2"/>
    <property type="match status" value="1"/>
</dbReference>
<protein>
    <submittedName>
        <fullName evidence="5">Inositol-3-phosphate synthase</fullName>
    </submittedName>
</protein>
<feature type="compositionally biased region" description="Low complexity" evidence="2">
    <location>
        <begin position="1"/>
        <end position="19"/>
    </location>
</feature>
<dbReference type="Pfam" id="PF07994">
    <property type="entry name" value="NAD_binding_5"/>
    <property type="match status" value="1"/>
</dbReference>
<evidence type="ECO:0000313" key="5">
    <source>
        <dbReference type="EMBL" id="ERJ71711.1"/>
    </source>
</evidence>
<sequence length="473" mass="53123">MCQTCPTSPTSPTSLTSPKTKNKTIKDLIVRLKVNKSTMKKEKVAPAEGKLGIMVVGCGAVATTFMTGVLMARKGLAKPIGSMTQYDKIRVGKGADKKYLHYKDIVPISSLNDIEFGTWDVYPQNAYQAAVYAEVLKAKDIEPVRDELEAIKPLKAAFDKNYAKRIDGDNVKPCATRWDMVEELRKDIQNFKAEKKVSRVVVLWAASTEIYVPYDENHHKTIEQLETAMKADDREHIAPSMCYAYAALSEGCPFIMGAPNTTVDIPAMWELAEKTKMPIAGKDFKTGQTLVKSGFAPIIKTRSLGLNGWFSTNILGNRDGLVLDEPANFRTKEVSKLSTLETICKADDQPDLYGNIYHKVRINYYPPRNDDKEGWDNIDIFGWMGYPMQIKINFLCRDSILAAPLLLDLALLSDLAARDGRYGIQRFLSFYLKSPMHDYTQGEEAVNNLFEQYTMLKNAIREIGGYEADEEID</sequence>
<evidence type="ECO:0000256" key="1">
    <source>
        <dbReference type="ARBA" id="ARBA00010813"/>
    </source>
</evidence>
<proteinExistence type="inferred from homology"/>
<dbReference type="Proteomes" id="UP000016660">
    <property type="component" value="Unassembled WGS sequence"/>
</dbReference>
<dbReference type="InterPro" id="IPR002587">
    <property type="entry name" value="Myo-inos-1-P_Synthase"/>
</dbReference>
<keyword evidence="3" id="KW-1133">Transmembrane helix</keyword>
<evidence type="ECO:0000256" key="3">
    <source>
        <dbReference type="SAM" id="Phobius"/>
    </source>
</evidence>
<dbReference type="Gene3D" id="3.40.50.720">
    <property type="entry name" value="NAD(P)-binding Rossmann-like Domain"/>
    <property type="match status" value="1"/>
</dbReference>
<dbReference type="EMBL" id="AWUY01000282">
    <property type="protein sequence ID" value="ERJ71711.1"/>
    <property type="molecule type" value="Genomic_DNA"/>
</dbReference>
<dbReference type="InterPro" id="IPR036291">
    <property type="entry name" value="NAD(P)-bd_dom_sf"/>
</dbReference>
<feature type="domain" description="Myo-inositol-1-phosphate synthase GAPDH-like" evidence="4">
    <location>
        <begin position="287"/>
        <end position="399"/>
    </location>
</feature>